<evidence type="ECO:0000256" key="8">
    <source>
        <dbReference type="ARBA" id="ARBA00025246"/>
    </source>
</evidence>
<dbReference type="UniPathway" id="UPA00031">
    <property type="reaction ID" value="UER00006"/>
</dbReference>
<evidence type="ECO:0000256" key="10">
    <source>
        <dbReference type="PIRSR" id="PIRSR001549-1"/>
    </source>
</evidence>
<dbReference type="InterPro" id="IPR045864">
    <property type="entry name" value="aa-tRNA-synth_II/BPL/LPL"/>
</dbReference>
<dbReference type="OrthoDB" id="9800814at2"/>
<keyword evidence="12" id="KW-1185">Reference proteome</keyword>
<evidence type="ECO:0000313" key="11">
    <source>
        <dbReference type="EMBL" id="ANK61648.1"/>
    </source>
</evidence>
<dbReference type="PANTHER" id="PTHR43707:SF6">
    <property type="entry name" value="ATP PHOSPHORIBOSYLTRANSFERASE REGULATORY SUBUNIT"/>
    <property type="match status" value="1"/>
</dbReference>
<evidence type="ECO:0000313" key="12">
    <source>
        <dbReference type="Proteomes" id="UP000078582"/>
    </source>
</evidence>
<accession>A0A192H041</accession>
<dbReference type="PIRSF" id="PIRSF001549">
    <property type="entry name" value="His-tRNA_synth"/>
    <property type="match status" value="1"/>
</dbReference>
<protein>
    <recommendedName>
        <fullName evidence="4 9">ATP phosphoribosyltransferase regulatory subunit</fullName>
    </recommendedName>
</protein>
<feature type="binding site" evidence="10">
    <location>
        <position position="119"/>
    </location>
    <ligand>
        <name>L-histidine</name>
        <dbReference type="ChEBI" id="CHEBI:57595"/>
    </ligand>
</feature>
<reference evidence="11 12" key="1">
    <citation type="submission" date="2016-03" db="EMBL/GenBank/DDBJ databases">
        <title>Pediococcus and Lactobacillus from brewery environment - whole genome sequencing and assembly.</title>
        <authorList>
            <person name="Behr J."/>
            <person name="Geissler A.J."/>
            <person name="Vogel R.F."/>
        </authorList>
    </citation>
    <scope>NUCLEOTIDE SEQUENCE [LARGE SCALE GENOMIC DNA]</scope>
    <source>
        <strain evidence="11 12">TMW 1.1989</strain>
    </source>
</reference>
<dbReference type="AlphaFoldDB" id="A0A192H041"/>
<dbReference type="InterPro" id="IPR004517">
    <property type="entry name" value="HisZ"/>
</dbReference>
<dbReference type="CDD" id="cd00773">
    <property type="entry name" value="HisRS-like_core"/>
    <property type="match status" value="1"/>
</dbReference>
<keyword evidence="7 9" id="KW-0368">Histidine biosynthesis</keyword>
<keyword evidence="11" id="KW-0328">Glycosyltransferase</keyword>
<evidence type="ECO:0000256" key="9">
    <source>
        <dbReference type="HAMAP-Rule" id="MF_00125"/>
    </source>
</evidence>
<feature type="binding site" evidence="10">
    <location>
        <position position="105"/>
    </location>
    <ligand>
        <name>L-histidine</name>
        <dbReference type="ChEBI" id="CHEBI:57595"/>
    </ligand>
</feature>
<evidence type="ECO:0000256" key="5">
    <source>
        <dbReference type="ARBA" id="ARBA00022490"/>
    </source>
</evidence>
<dbReference type="InterPro" id="IPR041715">
    <property type="entry name" value="HisRS-like_core"/>
</dbReference>
<comment type="miscellaneous">
    <text evidence="9">This function is generally fulfilled by the C-terminal part of HisG, which is missing in some bacteria such as this one.</text>
</comment>
<comment type="subunit">
    <text evidence="9">Heteromultimer composed of HisG and HisZ subunits.</text>
</comment>
<keyword evidence="5 9" id="KW-0963">Cytoplasm</keyword>
<dbReference type="Proteomes" id="UP000078582">
    <property type="component" value="Chromosome"/>
</dbReference>
<comment type="pathway">
    <text evidence="2 9">Amino-acid biosynthesis; L-histidine biosynthesis; L-histidine from 5-phospho-alpha-D-ribose 1-diphosphate: step 1/9.</text>
</comment>
<evidence type="ECO:0000256" key="7">
    <source>
        <dbReference type="ARBA" id="ARBA00023102"/>
    </source>
</evidence>
<dbReference type="GO" id="GO:0016757">
    <property type="term" value="F:glycosyltransferase activity"/>
    <property type="evidence" value="ECO:0007669"/>
    <property type="project" value="UniProtKB-KW"/>
</dbReference>
<evidence type="ECO:0000256" key="3">
    <source>
        <dbReference type="ARBA" id="ARBA00005539"/>
    </source>
</evidence>
<dbReference type="SUPFAM" id="SSF55681">
    <property type="entry name" value="Class II aaRS and biotin synthetases"/>
    <property type="match status" value="1"/>
</dbReference>
<dbReference type="InterPro" id="IPR006195">
    <property type="entry name" value="aa-tRNA-synth_II"/>
</dbReference>
<evidence type="ECO:0000256" key="4">
    <source>
        <dbReference type="ARBA" id="ARBA00020397"/>
    </source>
</evidence>
<evidence type="ECO:0000256" key="1">
    <source>
        <dbReference type="ARBA" id="ARBA00004496"/>
    </source>
</evidence>
<name>A0A192H041_9LACO</name>
<dbReference type="Gene3D" id="3.30.930.10">
    <property type="entry name" value="Bira Bifunctional Protein, Domain 2"/>
    <property type="match status" value="1"/>
</dbReference>
<comment type="similarity">
    <text evidence="3 9">Belongs to the class-II aminoacyl-tRNA synthetase family. HisZ subfamily.</text>
</comment>
<dbReference type="PANTHER" id="PTHR43707">
    <property type="entry name" value="HISTIDYL-TRNA SYNTHETASE"/>
    <property type="match status" value="1"/>
</dbReference>
<dbReference type="InterPro" id="IPR004516">
    <property type="entry name" value="HisRS/HisZ"/>
</dbReference>
<gene>
    <name evidence="9" type="primary">hisZ</name>
    <name evidence="11" type="ORF">AYR53_02040</name>
</gene>
<dbReference type="GO" id="GO:0000105">
    <property type="term" value="P:L-histidine biosynthetic process"/>
    <property type="evidence" value="ECO:0007669"/>
    <property type="project" value="UniProtKB-UniRule"/>
</dbReference>
<sequence length="382" mass="43239">MLNRNLPVGTRDEFGATAQIKERMINQIQRYFRERGYAKITTPLLEYKAVFSELDLKTYQPYQLLDEQGETLVLRPDLTLPVARVMSTTGIKTPVKWYYSGDVFRVKKKLSGSYNQIAQAGIELIGYKSLKAEWECLIAAVELAQALQITDLKVELGNAKFVPLVLAALPLNEIERRNLQTALYAKDLSRYTTLIKPLAASDFYPFLKVWPWLFGDFAAVWQQLQLLPKIKAVTTICEELKETQIFLQQRFPQQQLTLDLSVASPQTYYTGMIFRGYCQSAADYLFSGGRYDQLLSSFQKTLQPAVGLAFSIDDLVARTITGKPVETTLIYFETSDWRQAEALVRKIPNSSLCLADNLKEARRLAETAGSRLVDVTGKVVQA</sequence>
<dbReference type="GO" id="GO:0006427">
    <property type="term" value="P:histidyl-tRNA aminoacylation"/>
    <property type="evidence" value="ECO:0007669"/>
    <property type="project" value="TreeGrafter"/>
</dbReference>
<feature type="binding site" evidence="10">
    <location>
        <position position="123"/>
    </location>
    <ligand>
        <name>L-histidine</name>
        <dbReference type="ChEBI" id="CHEBI:57595"/>
    </ligand>
</feature>
<dbReference type="GeneID" id="42981016"/>
<feature type="binding site" evidence="10">
    <location>
        <begin position="77"/>
        <end position="79"/>
    </location>
    <ligand>
        <name>L-histidine</name>
        <dbReference type="ChEBI" id="CHEBI:57595"/>
    </ligand>
</feature>
<dbReference type="PROSITE" id="PS50862">
    <property type="entry name" value="AA_TRNA_LIGASE_II"/>
    <property type="match status" value="1"/>
</dbReference>
<evidence type="ECO:0000256" key="6">
    <source>
        <dbReference type="ARBA" id="ARBA00022605"/>
    </source>
</evidence>
<dbReference type="HAMAP" id="MF_00125">
    <property type="entry name" value="HisZ"/>
    <property type="match status" value="1"/>
</dbReference>
<comment type="function">
    <text evidence="8 9">Required for the first step of histidine biosynthesis. May allow the feedback regulation of ATP phosphoribosyltransferase activity by histidine.</text>
</comment>
<dbReference type="Pfam" id="PF13393">
    <property type="entry name" value="tRNA-synt_His"/>
    <property type="match status" value="1"/>
</dbReference>
<comment type="subcellular location">
    <subcellularLocation>
        <location evidence="1 9">Cytoplasm</location>
    </subcellularLocation>
</comment>
<keyword evidence="6 9" id="KW-0028">Amino-acid biosynthesis</keyword>
<keyword evidence="11" id="KW-0808">Transferase</keyword>
<evidence type="ECO:0000256" key="2">
    <source>
        <dbReference type="ARBA" id="ARBA00004667"/>
    </source>
</evidence>
<feature type="binding site" evidence="10">
    <location>
        <begin position="268"/>
        <end position="269"/>
    </location>
    <ligand>
        <name>L-histidine</name>
        <dbReference type="ChEBI" id="CHEBI:57595"/>
    </ligand>
</feature>
<dbReference type="STRING" id="375175.AYR53_02040"/>
<dbReference type="GO" id="GO:0005737">
    <property type="term" value="C:cytoplasm"/>
    <property type="evidence" value="ECO:0007669"/>
    <property type="project" value="UniProtKB-SubCell"/>
</dbReference>
<dbReference type="RefSeq" id="WP_068279631.1">
    <property type="nucleotide sequence ID" value="NZ_CP014873.1"/>
</dbReference>
<dbReference type="GO" id="GO:0140096">
    <property type="term" value="F:catalytic activity, acting on a protein"/>
    <property type="evidence" value="ECO:0007669"/>
    <property type="project" value="UniProtKB-ARBA"/>
</dbReference>
<dbReference type="GO" id="GO:0004821">
    <property type="term" value="F:histidine-tRNA ligase activity"/>
    <property type="evidence" value="ECO:0007669"/>
    <property type="project" value="TreeGrafter"/>
</dbReference>
<dbReference type="EMBL" id="CP014873">
    <property type="protein sequence ID" value="ANK61648.1"/>
    <property type="molecule type" value="Genomic_DNA"/>
</dbReference>
<proteinExistence type="inferred from homology"/>
<organism evidence="11 12">
    <name type="scientific">Loigolactobacillus backii</name>
    <dbReference type="NCBI Taxonomy" id="375175"/>
    <lineage>
        <taxon>Bacteria</taxon>
        <taxon>Bacillati</taxon>
        <taxon>Bacillota</taxon>
        <taxon>Bacilli</taxon>
        <taxon>Lactobacillales</taxon>
        <taxon>Lactobacillaceae</taxon>
        <taxon>Loigolactobacillus</taxon>
    </lineage>
</organism>